<dbReference type="Gene3D" id="3.40.50.150">
    <property type="entry name" value="Vaccinia Virus protein VP39"/>
    <property type="match status" value="1"/>
</dbReference>
<protein>
    <recommendedName>
        <fullName evidence="4">Protein-lysine N-methyltransferase EFM3</fullName>
    </recommendedName>
</protein>
<dbReference type="GO" id="GO:0008757">
    <property type="term" value="F:S-adenosylmethionine-dependent methyltransferase activity"/>
    <property type="evidence" value="ECO:0007669"/>
    <property type="project" value="UniProtKB-ARBA"/>
</dbReference>
<dbReference type="EMBL" id="LGRB01000010">
    <property type="protein sequence ID" value="OCT50020.1"/>
    <property type="molecule type" value="Genomic_DNA"/>
</dbReference>
<evidence type="ECO:0000256" key="1">
    <source>
        <dbReference type="SAM" id="MobiDB-lite"/>
    </source>
</evidence>
<dbReference type="Proteomes" id="UP000094526">
    <property type="component" value="Unassembled WGS sequence"/>
</dbReference>
<gene>
    <name evidence="2" type="ORF">CLCR_07242</name>
</gene>
<proteinExistence type="predicted"/>
<keyword evidence="3" id="KW-1185">Reference proteome</keyword>
<comment type="caution">
    <text evidence="2">The sequence shown here is derived from an EMBL/GenBank/DDBJ whole genome shotgun (WGS) entry which is preliminary data.</text>
</comment>
<sequence>MSPFGVVDSSRGIDSGSPTGGSISMDIARAGVEPVVVKFYRQYMQQINELSYPPGSLLLAPDIQTCLYKYFFDASQNKFLPPPRYQTKVLRQIIREIEKTIKDAEEEQVSDQLYEHLGYLSAIPLQDSSEEAQELRVHSYYPPLPFDQPGVQPILIKEAHNLLSKGNNVGLRTWEGSLHLAWYLTAQRPELVKGKNVLELGAGTGLLSLLCAGHLHASSVLATDGLAHVCECLEANIELNVQNSTLQNGRPPQVLQLDWTDREAIDELVQNVKSSDASYDLVIGSDITYHPDILRPLAQILSTLKDCSPEAVILISAAIRSDTFWQFTTICRDEFGFGVVEEDVHIPDGLQYSGFFHSVITPIKVVSLQR</sequence>
<accession>A0A1C1CNE6</accession>
<dbReference type="PANTHER" id="PTHR14614:SF130">
    <property type="entry name" value="PROTEIN-LYSINE N-METHYLTRANSFERASE EEF2KMT"/>
    <property type="match status" value="1"/>
</dbReference>
<dbReference type="VEuPathDB" id="FungiDB:G647_08930"/>
<dbReference type="AlphaFoldDB" id="A0A1C1CNE6"/>
<dbReference type="eggNOG" id="KOG2497">
    <property type="taxonomic scope" value="Eukaryota"/>
</dbReference>
<dbReference type="PANTHER" id="PTHR14614">
    <property type="entry name" value="HEPATOCELLULAR CARCINOMA-ASSOCIATED ANTIGEN"/>
    <property type="match status" value="1"/>
</dbReference>
<dbReference type="SUPFAM" id="SSF53335">
    <property type="entry name" value="S-adenosyl-L-methionine-dependent methyltransferases"/>
    <property type="match status" value="1"/>
</dbReference>
<feature type="region of interest" description="Disordered" evidence="1">
    <location>
        <begin position="1"/>
        <end position="20"/>
    </location>
</feature>
<organism evidence="2 3">
    <name type="scientific">Cladophialophora carrionii</name>
    <dbReference type="NCBI Taxonomy" id="86049"/>
    <lineage>
        <taxon>Eukaryota</taxon>
        <taxon>Fungi</taxon>
        <taxon>Dikarya</taxon>
        <taxon>Ascomycota</taxon>
        <taxon>Pezizomycotina</taxon>
        <taxon>Eurotiomycetes</taxon>
        <taxon>Chaetothyriomycetidae</taxon>
        <taxon>Chaetothyriales</taxon>
        <taxon>Herpotrichiellaceae</taxon>
        <taxon>Cladophialophora</taxon>
    </lineage>
</organism>
<dbReference type="CDD" id="cd02440">
    <property type="entry name" value="AdoMet_MTases"/>
    <property type="match status" value="1"/>
</dbReference>
<name>A0A1C1CNE6_9EURO</name>
<dbReference type="OrthoDB" id="194386at2759"/>
<dbReference type="InterPro" id="IPR019410">
    <property type="entry name" value="Methyltransf_16"/>
</dbReference>
<dbReference type="InterPro" id="IPR029063">
    <property type="entry name" value="SAM-dependent_MTases_sf"/>
</dbReference>
<dbReference type="GO" id="GO:0005737">
    <property type="term" value="C:cytoplasm"/>
    <property type="evidence" value="ECO:0007669"/>
    <property type="project" value="TreeGrafter"/>
</dbReference>
<dbReference type="Pfam" id="PF10294">
    <property type="entry name" value="Methyltransf_16"/>
    <property type="match status" value="1"/>
</dbReference>
<evidence type="ECO:0008006" key="4">
    <source>
        <dbReference type="Google" id="ProtNLM"/>
    </source>
</evidence>
<dbReference type="STRING" id="86049.A0A1C1CNE6"/>
<dbReference type="VEuPathDB" id="FungiDB:CLCR_07242"/>
<evidence type="ECO:0000313" key="2">
    <source>
        <dbReference type="EMBL" id="OCT50020.1"/>
    </source>
</evidence>
<evidence type="ECO:0000313" key="3">
    <source>
        <dbReference type="Proteomes" id="UP000094526"/>
    </source>
</evidence>
<reference evidence="3" key="1">
    <citation type="submission" date="2015-07" db="EMBL/GenBank/DDBJ databases">
        <authorList>
            <person name="Teixeira M.M."/>
            <person name="Souza R.C."/>
            <person name="Almeida L.G."/>
            <person name="Vicente V.A."/>
            <person name="de Hoog S."/>
            <person name="Bocca A.L."/>
            <person name="de Almeida S.R."/>
            <person name="Vasconcelos A.T."/>
            <person name="Felipe M.S."/>
        </authorList>
    </citation>
    <scope>NUCLEOTIDE SEQUENCE [LARGE SCALE GENOMIC DNA]</scope>
    <source>
        <strain evidence="3">KSF</strain>
    </source>
</reference>